<dbReference type="InterPro" id="IPR008964">
    <property type="entry name" value="Invasin/intimin_cell_adhesion"/>
</dbReference>
<keyword evidence="5" id="KW-1185">Reference proteome</keyword>
<dbReference type="InterPro" id="IPR003343">
    <property type="entry name" value="Big_2"/>
</dbReference>
<dbReference type="SMART" id="SM00635">
    <property type="entry name" value="BID_2"/>
    <property type="match status" value="2"/>
</dbReference>
<evidence type="ECO:0000256" key="1">
    <source>
        <dbReference type="SAM" id="Coils"/>
    </source>
</evidence>
<organism evidence="4 5">
    <name type="scientific">Peptoniphilus olsenii</name>
    <dbReference type="NCBI Taxonomy" id="411570"/>
    <lineage>
        <taxon>Bacteria</taxon>
        <taxon>Bacillati</taxon>
        <taxon>Bacillota</taxon>
        <taxon>Tissierellia</taxon>
        <taxon>Tissierellales</taxon>
        <taxon>Peptoniphilaceae</taxon>
        <taxon>Peptoniphilus</taxon>
    </lineage>
</organism>
<feature type="domain" description="BIG2" evidence="3">
    <location>
        <begin position="419"/>
        <end position="496"/>
    </location>
</feature>
<evidence type="ECO:0000313" key="5">
    <source>
        <dbReference type="Proteomes" id="UP001549162"/>
    </source>
</evidence>
<reference evidence="4 5" key="1">
    <citation type="submission" date="2024-06" db="EMBL/GenBank/DDBJ databases">
        <title>Genomic Encyclopedia of Type Strains, Phase IV (KMG-IV): sequencing the most valuable type-strain genomes for metagenomic binning, comparative biology and taxonomic classification.</title>
        <authorList>
            <person name="Goeker M."/>
        </authorList>
    </citation>
    <scope>NUCLEOTIDE SEQUENCE [LARGE SCALE GENOMIC DNA]</scope>
    <source>
        <strain evidence="4 5">DSM 21460</strain>
    </source>
</reference>
<dbReference type="Proteomes" id="UP001549162">
    <property type="component" value="Unassembled WGS sequence"/>
</dbReference>
<dbReference type="SUPFAM" id="SSF49373">
    <property type="entry name" value="Invasin/intimin cell-adhesion fragments"/>
    <property type="match status" value="1"/>
</dbReference>
<evidence type="ECO:0000313" key="4">
    <source>
        <dbReference type="EMBL" id="MET3617050.1"/>
    </source>
</evidence>
<name>A0ABV2J8F6_9FIRM</name>
<feature type="signal peptide" evidence="2">
    <location>
        <begin position="1"/>
        <end position="26"/>
    </location>
</feature>
<feature type="chain" id="PRO_5045807459" description="BIG2 domain-containing protein" evidence="2">
    <location>
        <begin position="27"/>
        <end position="594"/>
    </location>
</feature>
<evidence type="ECO:0000259" key="3">
    <source>
        <dbReference type="SMART" id="SM00635"/>
    </source>
</evidence>
<keyword evidence="1" id="KW-0175">Coiled coil</keyword>
<protein>
    <recommendedName>
        <fullName evidence="3">BIG2 domain-containing protein</fullName>
    </recommendedName>
</protein>
<dbReference type="InterPro" id="IPR010860">
    <property type="entry name" value="CAMP_factor"/>
</dbReference>
<dbReference type="Pfam" id="PF02368">
    <property type="entry name" value="Big_2"/>
    <property type="match status" value="1"/>
</dbReference>
<gene>
    <name evidence="4" type="ORF">ABID14_000678</name>
</gene>
<feature type="domain" description="BIG2" evidence="3">
    <location>
        <begin position="298"/>
        <end position="375"/>
    </location>
</feature>
<accession>A0ABV2J8F6</accession>
<evidence type="ECO:0000256" key="2">
    <source>
        <dbReference type="SAM" id="SignalP"/>
    </source>
</evidence>
<comment type="caution">
    <text evidence="4">The sequence shown here is derived from an EMBL/GenBank/DDBJ whole genome shotgun (WGS) entry which is preliminary data.</text>
</comment>
<dbReference type="EMBL" id="JBEPMA010000003">
    <property type="protein sequence ID" value="MET3617050.1"/>
    <property type="molecule type" value="Genomic_DNA"/>
</dbReference>
<feature type="coiled-coil region" evidence="1">
    <location>
        <begin position="92"/>
        <end position="123"/>
    </location>
</feature>
<sequence>MKKFTKNMSAVLAFLMLQSSMTPVYASKLEMDADVLVGEIEIENDASSDNKLEVDDSLDDFEGKLTEKQELEISAVREDLLRAQKAVADIEVDEENKEYKEVLDKYDEAVKKLDGEINEFEQQLKQGSTISRQKGSGIYDLTSIPARVQLLIRIGRAIRFGTTELSNKVVAAHTKLTEYIMVGILHTLNPFASESTILEYIADFDVLEQELLSYPDLSPEDIATIYKKAAYHRTIREARKVRNEANRSGRRFQARELNKVISQSAALWWRITVTCGELDAQEEVLLEAIEKVAGPKIRVKSVEFLEGNKGAINLDKKTKLSPVILPVEAKIKDYIMTSSNPYVVRIIGNEIVPIKTGSVKIECVSKDTAVKGVFELTVLNPGEYSSLPLLESTGTNNLYIENGGTEKPLPVQNDNKDVKDISFTIPRAELNLGEEFDLGKRVLVFPERAEDKSLTFKSLNPEIAQVDENGIVHGIAAGNAKIKVISNNGIEKEFEIVIKNPQKASEYQITNIETTDRKGGIFKVQISATENENKYNGPVEVTVTSGDKVVTKKAFMNRGYVEVSFNGFDFALWRKDFTGTVKLKDKTADFQMAY</sequence>
<keyword evidence="2" id="KW-0732">Signal</keyword>
<proteinExistence type="predicted"/>
<dbReference type="RefSeq" id="WP_354367131.1">
    <property type="nucleotide sequence ID" value="NZ_JBEPMA010000003.1"/>
</dbReference>
<dbReference type="Gene3D" id="2.60.40.1080">
    <property type="match status" value="1"/>
</dbReference>
<dbReference type="Pfam" id="PF07373">
    <property type="entry name" value="CAMP_factor"/>
    <property type="match status" value="1"/>
</dbReference>